<feature type="transmembrane region" description="Helical" evidence="6">
    <location>
        <begin position="224"/>
        <end position="252"/>
    </location>
</feature>
<gene>
    <name evidence="7" type="ORF">GCM10012282_46020</name>
</gene>
<dbReference type="PANTHER" id="PTHR30482">
    <property type="entry name" value="HIGH-AFFINITY BRANCHED-CHAIN AMINO ACID TRANSPORT SYSTEM PERMEASE"/>
    <property type="match status" value="1"/>
</dbReference>
<comment type="subcellular location">
    <subcellularLocation>
        <location evidence="1">Cell membrane</location>
        <topology evidence="1">Multi-pass membrane protein</topology>
    </subcellularLocation>
</comment>
<dbReference type="InterPro" id="IPR043428">
    <property type="entry name" value="LivM-like"/>
</dbReference>
<evidence type="ECO:0000256" key="4">
    <source>
        <dbReference type="ARBA" id="ARBA00022989"/>
    </source>
</evidence>
<dbReference type="EMBL" id="BMMU01000015">
    <property type="protein sequence ID" value="GGJ43938.1"/>
    <property type="molecule type" value="Genomic_DNA"/>
</dbReference>
<feature type="transmembrane region" description="Helical" evidence="6">
    <location>
        <begin position="143"/>
        <end position="162"/>
    </location>
</feature>
<reference evidence="7" key="1">
    <citation type="journal article" date="2014" name="Int. J. Syst. Evol. Microbiol.">
        <title>Complete genome sequence of Corynebacterium casei LMG S-19264T (=DSM 44701T), isolated from a smear-ripened cheese.</title>
        <authorList>
            <consortium name="US DOE Joint Genome Institute (JGI-PGF)"/>
            <person name="Walter F."/>
            <person name="Albersmeier A."/>
            <person name="Kalinowski J."/>
            <person name="Ruckert C."/>
        </authorList>
    </citation>
    <scope>NUCLEOTIDE SEQUENCE</scope>
    <source>
        <strain evidence="7">CGMCC 4.7272</strain>
    </source>
</reference>
<organism evidence="7 8">
    <name type="scientific">Streptomyces lacrimifluminis</name>
    <dbReference type="NCBI Taxonomy" id="1500077"/>
    <lineage>
        <taxon>Bacteria</taxon>
        <taxon>Bacillati</taxon>
        <taxon>Actinomycetota</taxon>
        <taxon>Actinomycetes</taxon>
        <taxon>Kitasatosporales</taxon>
        <taxon>Streptomycetaceae</taxon>
        <taxon>Streptomyces</taxon>
    </lineage>
</organism>
<dbReference type="GO" id="GO:0005886">
    <property type="term" value="C:plasma membrane"/>
    <property type="evidence" value="ECO:0007669"/>
    <property type="project" value="UniProtKB-SubCell"/>
</dbReference>
<feature type="transmembrane region" description="Helical" evidence="6">
    <location>
        <begin position="6"/>
        <end position="27"/>
    </location>
</feature>
<feature type="transmembrane region" description="Helical" evidence="6">
    <location>
        <begin position="34"/>
        <end position="53"/>
    </location>
</feature>
<dbReference type="AlphaFoldDB" id="A0A917NZH0"/>
<dbReference type="PANTHER" id="PTHR30482:SF10">
    <property type="entry name" value="HIGH-AFFINITY BRANCHED-CHAIN AMINO ACID TRANSPORT PROTEIN BRAE"/>
    <property type="match status" value="1"/>
</dbReference>
<reference evidence="7" key="2">
    <citation type="submission" date="2020-09" db="EMBL/GenBank/DDBJ databases">
        <authorList>
            <person name="Sun Q."/>
            <person name="Zhou Y."/>
        </authorList>
    </citation>
    <scope>NUCLEOTIDE SEQUENCE</scope>
    <source>
        <strain evidence="7">CGMCC 4.7272</strain>
    </source>
</reference>
<evidence type="ECO:0000256" key="6">
    <source>
        <dbReference type="SAM" id="Phobius"/>
    </source>
</evidence>
<feature type="transmembrane region" description="Helical" evidence="6">
    <location>
        <begin position="99"/>
        <end position="123"/>
    </location>
</feature>
<feature type="transmembrane region" description="Helical" evidence="6">
    <location>
        <begin position="582"/>
        <end position="603"/>
    </location>
</feature>
<feature type="transmembrane region" description="Helical" evidence="6">
    <location>
        <begin position="273"/>
        <end position="292"/>
    </location>
</feature>
<evidence type="ECO:0000256" key="3">
    <source>
        <dbReference type="ARBA" id="ARBA00022692"/>
    </source>
</evidence>
<keyword evidence="8" id="KW-1185">Reference proteome</keyword>
<comment type="caution">
    <text evidence="7">The sequence shown here is derived from an EMBL/GenBank/DDBJ whole genome shotgun (WGS) entry which is preliminary data.</text>
</comment>
<dbReference type="CDD" id="cd06582">
    <property type="entry name" value="TM_PBP1_LivH_like"/>
    <property type="match status" value="1"/>
</dbReference>
<dbReference type="CDD" id="cd06581">
    <property type="entry name" value="TM_PBP1_LivM_like"/>
    <property type="match status" value="1"/>
</dbReference>
<evidence type="ECO:0000313" key="7">
    <source>
        <dbReference type="EMBL" id="GGJ43938.1"/>
    </source>
</evidence>
<dbReference type="Pfam" id="PF02653">
    <property type="entry name" value="BPD_transp_2"/>
    <property type="match status" value="2"/>
</dbReference>
<evidence type="ECO:0000313" key="8">
    <source>
        <dbReference type="Proteomes" id="UP000625682"/>
    </source>
</evidence>
<dbReference type="Proteomes" id="UP000625682">
    <property type="component" value="Unassembled WGS sequence"/>
</dbReference>
<keyword evidence="3 6" id="KW-0812">Transmembrane</keyword>
<feature type="transmembrane region" description="Helical" evidence="6">
    <location>
        <begin position="479"/>
        <end position="498"/>
    </location>
</feature>
<dbReference type="GO" id="GO:0015658">
    <property type="term" value="F:branched-chain amino acid transmembrane transporter activity"/>
    <property type="evidence" value="ECO:0007669"/>
    <property type="project" value="InterPro"/>
</dbReference>
<keyword evidence="4 6" id="KW-1133">Transmembrane helix</keyword>
<dbReference type="RefSeq" id="WP_189149259.1">
    <property type="nucleotide sequence ID" value="NZ_BAABER010000036.1"/>
</dbReference>
<keyword evidence="2" id="KW-1003">Cell membrane</keyword>
<name>A0A917NZH0_9ACTN</name>
<feature type="transmembrane region" description="Helical" evidence="6">
    <location>
        <begin position="317"/>
        <end position="335"/>
    </location>
</feature>
<sequence length="662" mass="68029">METLVLFALLGLGPGAVIAGIALGVVLSWRGSGSINLAAGATVMVAGYVFWALRTGFFGFALQTVPAIVLTLLFMALYAVVVELVAVRPLRSASPLAKLVASLGVLLLTQALVLLIFGTSPLNSPSVLTSDVVSVFGVAVPEAQFILAGIVVVLAGGLAALYRFTRFGLATRAASESESSAALAGLSPDAISLGNSVLGHVATGFVGVLAASIVGLSATTLPLLIIPALAAALLARFTSFGIACAVSLLIGISESLLYQASNESWFPTRNGSAIPGVQQMAEFLLIVIALWWRGSGLPLRGDLVERSLPMVPDQDRLVVRVAPVAIACAVALVVLPSDFRQAVITGLVATVLCLSFVVIMGYVGQLSVVQLALAGVAAFALSRLGTEYGIGFPLAPILAVATATVLGVLIGASALRVRGVTLVVVTLAAAIAIEQFIFANPGWGGGQTGASVESPTLFGFNLGTDASFRGLDGSQPSPVFGFLALVVTVSLYLFVANLRRGDLGRRMLAVRSNERAAAAAGVNVRAVKIQGFAIASFLASVAGVLYAYDFRTVSANSYDTMTALALVASVYVLGVTLGQGAVLAGFGAAGAVIPLVLQTWVLPENRVSIYMQLIIGAGLLVQLRFCPDGLLVSSALKRERRARVSRADKSLSVVGAKPQGGV</sequence>
<proteinExistence type="predicted"/>
<feature type="transmembrane region" description="Helical" evidence="6">
    <location>
        <begin position="609"/>
        <end position="636"/>
    </location>
</feature>
<evidence type="ECO:0000256" key="5">
    <source>
        <dbReference type="ARBA" id="ARBA00023136"/>
    </source>
</evidence>
<feature type="transmembrane region" description="Helical" evidence="6">
    <location>
        <begin position="560"/>
        <end position="577"/>
    </location>
</feature>
<protein>
    <submittedName>
        <fullName evidence="7">Uncharacterized protein</fullName>
    </submittedName>
</protein>
<evidence type="ECO:0000256" key="2">
    <source>
        <dbReference type="ARBA" id="ARBA00022475"/>
    </source>
</evidence>
<keyword evidence="5 6" id="KW-0472">Membrane</keyword>
<dbReference type="InterPro" id="IPR001851">
    <property type="entry name" value="ABC_transp_permease"/>
</dbReference>
<feature type="transmembrane region" description="Helical" evidence="6">
    <location>
        <begin position="197"/>
        <end position="218"/>
    </location>
</feature>
<accession>A0A917NZH0</accession>
<feature type="transmembrane region" description="Helical" evidence="6">
    <location>
        <begin position="419"/>
        <end position="438"/>
    </location>
</feature>
<feature type="transmembrane region" description="Helical" evidence="6">
    <location>
        <begin position="65"/>
        <end position="87"/>
    </location>
</feature>
<feature type="transmembrane region" description="Helical" evidence="6">
    <location>
        <begin position="531"/>
        <end position="548"/>
    </location>
</feature>
<feature type="transmembrane region" description="Helical" evidence="6">
    <location>
        <begin position="342"/>
        <end position="363"/>
    </location>
</feature>
<evidence type="ECO:0000256" key="1">
    <source>
        <dbReference type="ARBA" id="ARBA00004651"/>
    </source>
</evidence>
<feature type="transmembrane region" description="Helical" evidence="6">
    <location>
        <begin position="390"/>
        <end position="412"/>
    </location>
</feature>